<name>A0ABV1KYV0_9BACL</name>
<organism evidence="1 2">
    <name type="scientific">Cohnella silvisoli</name>
    <dbReference type="NCBI Taxonomy" id="2873699"/>
    <lineage>
        <taxon>Bacteria</taxon>
        <taxon>Bacillati</taxon>
        <taxon>Bacillota</taxon>
        <taxon>Bacilli</taxon>
        <taxon>Bacillales</taxon>
        <taxon>Paenibacillaceae</taxon>
        <taxon>Cohnella</taxon>
    </lineage>
</organism>
<reference evidence="1 2" key="1">
    <citation type="journal article" date="2023" name="Genome Announc.">
        <title>Pan-Genome Analyses of the Genus Cohnella and Proposal of the Novel Species Cohnella silvisoli sp. nov., Isolated from Forest Soil.</title>
        <authorList>
            <person name="Wang C."/>
            <person name="Mao L."/>
            <person name="Bao G."/>
            <person name="Zhu H."/>
        </authorList>
    </citation>
    <scope>NUCLEOTIDE SEQUENCE [LARGE SCALE GENOMIC DNA]</scope>
    <source>
        <strain evidence="1 2">NL03-T5-1</strain>
    </source>
</reference>
<dbReference type="RefSeq" id="WP_232187327.1">
    <property type="nucleotide sequence ID" value="NZ_JAIOAP010000012.1"/>
</dbReference>
<dbReference type="Proteomes" id="UP001493487">
    <property type="component" value="Unassembled WGS sequence"/>
</dbReference>
<dbReference type="SUPFAM" id="SSF88659">
    <property type="entry name" value="Sigma3 and sigma4 domains of RNA polymerase sigma factors"/>
    <property type="match status" value="1"/>
</dbReference>
<dbReference type="EMBL" id="JASKHM010000014">
    <property type="protein sequence ID" value="MEQ4485240.1"/>
    <property type="molecule type" value="Genomic_DNA"/>
</dbReference>
<evidence type="ECO:0000313" key="1">
    <source>
        <dbReference type="EMBL" id="MEQ4485240.1"/>
    </source>
</evidence>
<protein>
    <submittedName>
        <fullName evidence="1">RNA polymerase subunit sigma</fullName>
    </submittedName>
</protein>
<keyword evidence="2" id="KW-1185">Reference proteome</keyword>
<sequence length="129" mass="14210">MGHVKIDVAKDERALTQTYALNTVAGVKALLRDRHTIASRRFRGDTAASDILIDLHSAIESAELSNNQAEVIAWLYGLDFTQGTAAQIMGISQKNVSEYADIALERIAAVFKRWGYSEITTEIREDAVA</sequence>
<comment type="caution">
    <text evidence="1">The sequence shown here is derived from an EMBL/GenBank/DDBJ whole genome shotgun (WGS) entry which is preliminary data.</text>
</comment>
<accession>A0ABV1KYV0</accession>
<proteinExistence type="predicted"/>
<evidence type="ECO:0000313" key="2">
    <source>
        <dbReference type="Proteomes" id="UP001493487"/>
    </source>
</evidence>
<dbReference type="InterPro" id="IPR013324">
    <property type="entry name" value="RNA_pol_sigma_r3/r4-like"/>
</dbReference>
<gene>
    <name evidence="1" type="ORF">QJS35_22895</name>
</gene>
<dbReference type="InterPro" id="IPR036388">
    <property type="entry name" value="WH-like_DNA-bd_sf"/>
</dbReference>
<dbReference type="Gene3D" id="1.10.10.10">
    <property type="entry name" value="Winged helix-like DNA-binding domain superfamily/Winged helix DNA-binding domain"/>
    <property type="match status" value="1"/>
</dbReference>